<dbReference type="GO" id="GO:0005840">
    <property type="term" value="C:ribosome"/>
    <property type="evidence" value="ECO:0007669"/>
    <property type="project" value="UniProtKB-KW"/>
</dbReference>
<dbReference type="GO" id="GO:0006412">
    <property type="term" value="P:translation"/>
    <property type="evidence" value="ECO:0007669"/>
    <property type="project" value="InterPro"/>
</dbReference>
<sequence>MQGRWQEGLAAKEKLKGVDVNDKLSLPRVLLLGSKLETVIGRPFVPGAAVTAAVEEHFQDAKVVTFHKRRRKNSRRTRGHRQELTTLRILDIDGIGEDQDKDDDRVAVSVS</sequence>
<dbReference type="PANTHER" id="PTHR21349">
    <property type="entry name" value="50S RIBOSOMAL PROTEIN L21"/>
    <property type="match status" value="1"/>
</dbReference>
<protein>
    <recommendedName>
        <fullName evidence="4">Large ribosomal subunit protein bL21m</fullName>
    </recommendedName>
</protein>
<dbReference type="InterPro" id="IPR001787">
    <property type="entry name" value="Ribosomal_bL21"/>
</dbReference>
<dbReference type="Proteomes" id="UP001489004">
    <property type="component" value="Unassembled WGS sequence"/>
</dbReference>
<dbReference type="PANTHER" id="PTHR21349:SF0">
    <property type="entry name" value="LARGE RIBOSOMAL SUBUNIT PROTEIN BL21M"/>
    <property type="match status" value="1"/>
</dbReference>
<dbReference type="GO" id="GO:0005737">
    <property type="term" value="C:cytoplasm"/>
    <property type="evidence" value="ECO:0007669"/>
    <property type="project" value="UniProtKB-ARBA"/>
</dbReference>
<evidence type="ECO:0000256" key="3">
    <source>
        <dbReference type="ARBA" id="ARBA00023274"/>
    </source>
</evidence>
<dbReference type="InterPro" id="IPR036164">
    <property type="entry name" value="bL21-like_sf"/>
</dbReference>
<gene>
    <name evidence="5" type="ORF">WJX72_010234</name>
</gene>
<keyword evidence="2" id="KW-0689">Ribosomal protein</keyword>
<comment type="caution">
    <text evidence="5">The sequence shown here is derived from an EMBL/GenBank/DDBJ whole genome shotgun (WGS) entry which is preliminary data.</text>
</comment>
<keyword evidence="6" id="KW-1185">Reference proteome</keyword>
<dbReference type="GO" id="GO:0003723">
    <property type="term" value="F:RNA binding"/>
    <property type="evidence" value="ECO:0007669"/>
    <property type="project" value="InterPro"/>
</dbReference>
<dbReference type="InterPro" id="IPR028909">
    <property type="entry name" value="bL21-like"/>
</dbReference>
<reference evidence="5 6" key="1">
    <citation type="journal article" date="2024" name="Nat. Commun.">
        <title>Phylogenomics reveals the evolutionary origins of lichenization in chlorophyte algae.</title>
        <authorList>
            <person name="Puginier C."/>
            <person name="Libourel C."/>
            <person name="Otte J."/>
            <person name="Skaloud P."/>
            <person name="Haon M."/>
            <person name="Grisel S."/>
            <person name="Petersen M."/>
            <person name="Berrin J.G."/>
            <person name="Delaux P.M."/>
            <person name="Dal Grande F."/>
            <person name="Keller J."/>
        </authorList>
    </citation>
    <scope>NUCLEOTIDE SEQUENCE [LARGE SCALE GENOMIC DNA]</scope>
    <source>
        <strain evidence="5 6">SAG 2043</strain>
    </source>
</reference>
<dbReference type="SUPFAM" id="SSF141091">
    <property type="entry name" value="L21p-like"/>
    <property type="match status" value="1"/>
</dbReference>
<evidence type="ECO:0000256" key="1">
    <source>
        <dbReference type="ARBA" id="ARBA00008563"/>
    </source>
</evidence>
<dbReference type="NCBIfam" id="TIGR00061">
    <property type="entry name" value="L21"/>
    <property type="match status" value="1"/>
</dbReference>
<organism evidence="5 6">
    <name type="scientific">[Myrmecia] bisecta</name>
    <dbReference type="NCBI Taxonomy" id="41462"/>
    <lineage>
        <taxon>Eukaryota</taxon>
        <taxon>Viridiplantae</taxon>
        <taxon>Chlorophyta</taxon>
        <taxon>core chlorophytes</taxon>
        <taxon>Trebouxiophyceae</taxon>
        <taxon>Trebouxiales</taxon>
        <taxon>Trebouxiaceae</taxon>
        <taxon>Myrmecia</taxon>
    </lineage>
</organism>
<evidence type="ECO:0000256" key="4">
    <source>
        <dbReference type="ARBA" id="ARBA00044129"/>
    </source>
</evidence>
<comment type="similarity">
    <text evidence="1">Belongs to the bacterial ribosomal protein bL21 family.</text>
</comment>
<keyword evidence="3" id="KW-0687">Ribonucleoprotein</keyword>
<name>A0AAW1PPK7_9CHLO</name>
<dbReference type="EMBL" id="JALJOR010000010">
    <property type="protein sequence ID" value="KAK9810406.1"/>
    <property type="molecule type" value="Genomic_DNA"/>
</dbReference>
<dbReference type="Pfam" id="PF00829">
    <property type="entry name" value="Ribosomal_L21p"/>
    <property type="match status" value="1"/>
</dbReference>
<accession>A0AAW1PPK7</accession>
<evidence type="ECO:0000313" key="5">
    <source>
        <dbReference type="EMBL" id="KAK9810406.1"/>
    </source>
</evidence>
<evidence type="ECO:0000313" key="6">
    <source>
        <dbReference type="Proteomes" id="UP001489004"/>
    </source>
</evidence>
<proteinExistence type="inferred from homology"/>
<dbReference type="AlphaFoldDB" id="A0AAW1PPK7"/>
<dbReference type="GO" id="GO:1990904">
    <property type="term" value="C:ribonucleoprotein complex"/>
    <property type="evidence" value="ECO:0007669"/>
    <property type="project" value="UniProtKB-KW"/>
</dbReference>
<evidence type="ECO:0000256" key="2">
    <source>
        <dbReference type="ARBA" id="ARBA00022980"/>
    </source>
</evidence>
<dbReference type="GO" id="GO:0003735">
    <property type="term" value="F:structural constituent of ribosome"/>
    <property type="evidence" value="ECO:0007669"/>
    <property type="project" value="InterPro"/>
</dbReference>